<comment type="caution">
    <text evidence="12">The sequence shown here is derived from an EMBL/GenBank/DDBJ whole genome shotgun (WGS) entry which is preliminary data.</text>
</comment>
<keyword evidence="4 8" id="KW-0106">Calcium</keyword>
<dbReference type="PANTHER" id="PTHR24025">
    <property type="entry name" value="DESMOGLEIN FAMILY MEMBER"/>
    <property type="match status" value="1"/>
</dbReference>
<feature type="transmembrane region" description="Helical" evidence="10">
    <location>
        <begin position="510"/>
        <end position="530"/>
    </location>
</feature>
<organism evidence="12 13">
    <name type="scientific">Muntiacus reevesi</name>
    <name type="common">Reeves' muntjac</name>
    <name type="synonym">Cervus reevesi</name>
    <dbReference type="NCBI Taxonomy" id="9886"/>
    <lineage>
        <taxon>Eukaryota</taxon>
        <taxon>Metazoa</taxon>
        <taxon>Chordata</taxon>
        <taxon>Craniata</taxon>
        <taxon>Vertebrata</taxon>
        <taxon>Euteleostomi</taxon>
        <taxon>Mammalia</taxon>
        <taxon>Eutheria</taxon>
        <taxon>Laurasiatheria</taxon>
        <taxon>Artiodactyla</taxon>
        <taxon>Ruminantia</taxon>
        <taxon>Pecora</taxon>
        <taxon>Cervidae</taxon>
        <taxon>Muntiacinae</taxon>
        <taxon>Muntiacus</taxon>
    </lineage>
</organism>
<feature type="transmembrane region" description="Helical" evidence="10">
    <location>
        <begin position="799"/>
        <end position="821"/>
    </location>
</feature>
<dbReference type="Pfam" id="PF23206">
    <property type="entry name" value="PCDH15_12th"/>
    <property type="match status" value="1"/>
</dbReference>
<dbReference type="InterPro" id="IPR056989">
    <property type="entry name" value="PCDH15_12th_dom"/>
</dbReference>
<dbReference type="Proteomes" id="UP000326062">
    <property type="component" value="Chromosome 2"/>
</dbReference>
<dbReference type="PROSITE" id="PS50268">
    <property type="entry name" value="CADHERIN_2"/>
    <property type="match status" value="1"/>
</dbReference>
<evidence type="ECO:0000256" key="6">
    <source>
        <dbReference type="ARBA" id="ARBA00022989"/>
    </source>
</evidence>
<feature type="compositionally biased region" description="Pro residues" evidence="9">
    <location>
        <begin position="1163"/>
        <end position="1184"/>
    </location>
</feature>
<evidence type="ECO:0000256" key="3">
    <source>
        <dbReference type="ARBA" id="ARBA00022737"/>
    </source>
</evidence>
<feature type="compositionally biased region" description="Pro residues" evidence="9">
    <location>
        <begin position="850"/>
        <end position="867"/>
    </location>
</feature>
<feature type="transmembrane region" description="Helical" evidence="10">
    <location>
        <begin position="301"/>
        <end position="323"/>
    </location>
</feature>
<dbReference type="PANTHER" id="PTHR24025:SF31">
    <property type="entry name" value="NEURAL-CADHERIN"/>
    <property type="match status" value="1"/>
</dbReference>
<dbReference type="InterPro" id="IPR011032">
    <property type="entry name" value="GroES-like_sf"/>
</dbReference>
<feature type="region of interest" description="Disordered" evidence="9">
    <location>
        <begin position="894"/>
        <end position="925"/>
    </location>
</feature>
<evidence type="ECO:0000256" key="8">
    <source>
        <dbReference type="PROSITE-ProRule" id="PRU00043"/>
    </source>
</evidence>
<keyword evidence="7 10" id="KW-0472">Membrane</keyword>
<feature type="compositionally biased region" description="Basic and acidic residues" evidence="9">
    <location>
        <begin position="1054"/>
        <end position="1064"/>
    </location>
</feature>
<feature type="region of interest" description="Disordered" evidence="9">
    <location>
        <begin position="844"/>
        <end position="872"/>
    </location>
</feature>
<feature type="region of interest" description="Disordered" evidence="9">
    <location>
        <begin position="1019"/>
        <end position="1084"/>
    </location>
</feature>
<reference evidence="12 13" key="1">
    <citation type="submission" date="2019-06" db="EMBL/GenBank/DDBJ databases">
        <title>Discovery of a novel chromosome fission-fusion reversal in muntjac.</title>
        <authorList>
            <person name="Mudd A.B."/>
            <person name="Bredeson J.V."/>
            <person name="Baum R."/>
            <person name="Hockemeyer D."/>
            <person name="Rokhsar D.S."/>
        </authorList>
    </citation>
    <scope>NUCLEOTIDE SEQUENCE [LARGE SCALE GENOMIC DNA]</scope>
    <source>
        <strain evidence="12">UCam_UCB_Mr</strain>
        <tissue evidence="12">Fibroblast cell line</tissue>
    </source>
</reference>
<gene>
    <name evidence="12" type="ORF">FD755_006653</name>
</gene>
<evidence type="ECO:0000256" key="5">
    <source>
        <dbReference type="ARBA" id="ARBA00022889"/>
    </source>
</evidence>
<dbReference type="GO" id="GO:0005509">
    <property type="term" value="F:calcium ion binding"/>
    <property type="evidence" value="ECO:0007669"/>
    <property type="project" value="UniProtKB-UniRule"/>
</dbReference>
<evidence type="ECO:0000256" key="4">
    <source>
        <dbReference type="ARBA" id="ARBA00022837"/>
    </source>
</evidence>
<evidence type="ECO:0000256" key="9">
    <source>
        <dbReference type="SAM" id="MobiDB-lite"/>
    </source>
</evidence>
<dbReference type="CDD" id="cd11304">
    <property type="entry name" value="Cadherin_repeat"/>
    <property type="match status" value="1"/>
</dbReference>
<dbReference type="Gene3D" id="3.90.180.10">
    <property type="entry name" value="Medium-chain alcohol dehydrogenases, catalytic domain"/>
    <property type="match status" value="1"/>
</dbReference>
<evidence type="ECO:0000259" key="11">
    <source>
        <dbReference type="PROSITE" id="PS50268"/>
    </source>
</evidence>
<keyword evidence="5" id="KW-0130">Cell adhesion</keyword>
<dbReference type="InterPro" id="IPR050971">
    <property type="entry name" value="Cadherin-domain_protein"/>
</dbReference>
<keyword evidence="13" id="KW-1185">Reference proteome</keyword>
<dbReference type="InterPro" id="IPR002126">
    <property type="entry name" value="Cadherin-like_dom"/>
</dbReference>
<feature type="transmembrane region" description="Helical" evidence="10">
    <location>
        <begin position="329"/>
        <end position="356"/>
    </location>
</feature>
<dbReference type="SMART" id="SM00112">
    <property type="entry name" value="CA"/>
    <property type="match status" value="1"/>
</dbReference>
<name>A0A5J5MYM2_MUNRE</name>
<dbReference type="SUPFAM" id="SSF49313">
    <property type="entry name" value="Cadherin-like"/>
    <property type="match status" value="1"/>
</dbReference>
<feature type="compositionally biased region" description="Pro residues" evidence="9">
    <location>
        <begin position="1193"/>
        <end position="1209"/>
    </location>
</feature>
<protein>
    <recommendedName>
        <fullName evidence="11">Cadherin domain-containing protein</fullName>
    </recommendedName>
</protein>
<dbReference type="Gene3D" id="2.60.40.60">
    <property type="entry name" value="Cadherins"/>
    <property type="match status" value="1"/>
</dbReference>
<dbReference type="EMBL" id="VCEB01000002">
    <property type="protein sequence ID" value="KAB0384736.1"/>
    <property type="molecule type" value="Genomic_DNA"/>
</dbReference>
<feature type="transmembrane region" description="Helical" evidence="10">
    <location>
        <begin position="191"/>
        <end position="209"/>
    </location>
</feature>
<comment type="subcellular location">
    <subcellularLocation>
        <location evidence="1">Membrane</location>
    </subcellularLocation>
</comment>
<dbReference type="InterPro" id="IPR015919">
    <property type="entry name" value="Cadherin-like_sf"/>
</dbReference>
<keyword evidence="6 10" id="KW-1133">Transmembrane helix</keyword>
<keyword evidence="3" id="KW-0677">Repeat</keyword>
<evidence type="ECO:0000256" key="1">
    <source>
        <dbReference type="ARBA" id="ARBA00004370"/>
    </source>
</evidence>
<feature type="compositionally biased region" description="Basic and acidic residues" evidence="9">
    <location>
        <begin position="894"/>
        <end position="903"/>
    </location>
</feature>
<dbReference type="GO" id="GO:0016020">
    <property type="term" value="C:membrane"/>
    <property type="evidence" value="ECO:0007669"/>
    <property type="project" value="UniProtKB-SubCell"/>
</dbReference>
<sequence length="1372" mass="153844">MCPSVRKKSTVIINTWVSSGVIRTGTCVGTPGHLQKKWHPHSWLISTRGIPPCSRWGPLFSPRGPWTSYQPAQELTLTAVLCYRVLIRNPSWVERISERNRLKKPFLPYNSGLDVARIIEAVGETTSAFKKGDRMFTTSMISGDSADYAPAADHTVYKLRDPIEINPQDTRRKESINSIIGKKRFRDHGHWITIYFIAVNSLYAFYLLLRNHHNSHADFLFCVLVLVIPYDSKPQNWMSLSSAISISCHLTEQQDQDKGINNSISCQRPEFDSWVGKILWRREWLCTPVLLPGEFHEQRSLVGYLIEGQVGFLYIIHMLNLFALMKSAVMQLLTLILLKLGNVSLMDNITFLILLIKRNSGKLVNQIFQLFPSNLILSSLEFMKPNFCSSFSTLTLFDAIQPSHPLLSLSLPAFSLSQHQGLISFRVDWFDLLAVQGILKTNFSLSSFTFIKRLFRSSSLSAIRVVSSAYLSDLPFPSPVDHVLSELSTMTCPSWVTLYGMAHSFIEFKFLSFVLNLNMHFLLFTIIVIIHSQTLPLTLALPSLAKVLLDNTNISTRIIYSLESFIFPYINSLKLSYPPFVYQMFHCDKLAATDKDTGNYSAMAYRLIIPPIKEGKEGFVVETYTGLIKTAMLFHNMRRSYFKFQVIATDDYGKGLSGKADVLVSVVNQLDMQVIVSNVPPTLVEKKIEDLTEILDRYVQEQIPGAKVVVESIGARRHGDAFSLEDYTKCDLTVYAIDPQTNRAIDRNELFKFLDGKLLDINKDFQPYYGEGGRILEIRTPEAVTSIKKRGESLGYTEGALLALAFIIILCCIPAILVVLVSYRQFKVRQAECTKTARIQSALPAAKPAAPAPPPAAMPPPPPPPPGAHLYEELGDSTMHNLFLLYHFQQSRENKSVSEDRKHQQFSSNTVESHKQTHVDGSLKNSWPRSAREFTLMSDEDALSDHSTIYKEYTDQRSTNSDFLLRTDFVKSFVPKTQARNEFLRGPREKIQRMWNRPTCLPRRPLWEVPDRSETIALKQWQSNRQKAENESTGTNPNKRGNRSPLLTAEDVNVTEKEETRESESLTIKAAEPLQSRSSDSSLSSPWSHCSFSTLPTVSRTVELKSEPNVVVSPADCSLELSPSMPCILNSEFLSRETPTCLMTFETKKDIFENLPCPLKISPPPPPSCPPPPPPPLPSPPPLTPHILTPVSSLPPSPPSNPPPLPLPPRLLLSLPSPPASTSPPPFLPSLPFLPPASPPLPSLLPPSMSVPSTKCAFTPAIEHTVSVTPAKEMKSNMIQLSTSTTLCNANPQREPKGILKHIKNLAELEKSVANMYSQIEKNNPPAQLSKLQMSCPSETTNMEMTSEQNQENLHNIVEGIEKQSHSHSTSL</sequence>
<keyword evidence="2 10" id="KW-0812">Transmembrane</keyword>
<dbReference type="SUPFAM" id="SSF50129">
    <property type="entry name" value="GroES-like"/>
    <property type="match status" value="1"/>
</dbReference>
<evidence type="ECO:0000256" key="2">
    <source>
        <dbReference type="ARBA" id="ARBA00022692"/>
    </source>
</evidence>
<proteinExistence type="predicted"/>
<accession>A0A5J5MYM2</accession>
<evidence type="ECO:0000256" key="7">
    <source>
        <dbReference type="ARBA" id="ARBA00023136"/>
    </source>
</evidence>
<evidence type="ECO:0000313" key="12">
    <source>
        <dbReference type="EMBL" id="KAB0384736.1"/>
    </source>
</evidence>
<feature type="region of interest" description="Disordered" evidence="9">
    <location>
        <begin position="1163"/>
        <end position="1221"/>
    </location>
</feature>
<evidence type="ECO:0000256" key="10">
    <source>
        <dbReference type="SAM" id="Phobius"/>
    </source>
</evidence>
<dbReference type="GO" id="GO:0005911">
    <property type="term" value="C:cell-cell junction"/>
    <property type="evidence" value="ECO:0007669"/>
    <property type="project" value="TreeGrafter"/>
</dbReference>
<evidence type="ECO:0000313" key="13">
    <source>
        <dbReference type="Proteomes" id="UP000326062"/>
    </source>
</evidence>
<feature type="compositionally biased region" description="Polar residues" evidence="9">
    <location>
        <begin position="1020"/>
        <end position="1039"/>
    </location>
</feature>
<feature type="domain" description="Cadherin" evidence="11">
    <location>
        <begin position="590"/>
        <end position="683"/>
    </location>
</feature>
<dbReference type="GO" id="GO:0007156">
    <property type="term" value="P:homophilic cell adhesion via plasma membrane adhesion molecules"/>
    <property type="evidence" value="ECO:0007669"/>
    <property type="project" value="InterPro"/>
</dbReference>